<protein>
    <submittedName>
        <fullName evidence="2">Uncharacterized protein</fullName>
    </submittedName>
</protein>
<dbReference type="GeneID" id="19470661"/>
<evidence type="ECO:0000313" key="2">
    <source>
        <dbReference type="EMBL" id="EPE25039.1"/>
    </source>
</evidence>
<sequence>MIAGRWYWCCVWRDDVMLGILVCWQANSGVPVMVFVCPDSSLASGTKTFETIPIKRTQQADSSSQTYDARRGGSVVVPGSACPRLSGSNANALTQQGVPPWLPGAGWQSEERLPPHRVEMHFGGFSFAVVLIKWSQSRAPLSWHRSVWRFLNAAEAFLGIDEALRASVCPRADADRTWRLVCRGGMAAAPEKRHNCYITKDAMRWQLFTATGSAYRTSRQTAVLIMGASEITGAIFGKRRKQKQQNK</sequence>
<dbReference type="RefSeq" id="XP_008087954.1">
    <property type="nucleotide sequence ID" value="XM_008089763.1"/>
</dbReference>
<dbReference type="HOGENOM" id="CLU_1124638_0_0_1"/>
<dbReference type="KEGG" id="glz:GLAREA_11620"/>
<reference evidence="2 3" key="1">
    <citation type="journal article" date="2013" name="BMC Genomics">
        <title>Genomics-driven discovery of the pneumocandin biosynthetic gene cluster in the fungus Glarea lozoyensis.</title>
        <authorList>
            <person name="Chen L."/>
            <person name="Yue Q."/>
            <person name="Zhang X."/>
            <person name="Xiang M."/>
            <person name="Wang C."/>
            <person name="Li S."/>
            <person name="Che Y."/>
            <person name="Ortiz-Lopez F.J."/>
            <person name="Bills G.F."/>
            <person name="Liu X."/>
            <person name="An Z."/>
        </authorList>
    </citation>
    <scope>NUCLEOTIDE SEQUENCE [LARGE SCALE GENOMIC DNA]</scope>
    <source>
        <strain evidence="3">ATCC 20868 / MF5171</strain>
    </source>
</reference>
<gene>
    <name evidence="2" type="ORF">GLAREA_11620</name>
</gene>
<dbReference type="Proteomes" id="UP000016922">
    <property type="component" value="Unassembled WGS sequence"/>
</dbReference>
<name>S3CIE9_GLAL2</name>
<evidence type="ECO:0000256" key="1">
    <source>
        <dbReference type="SAM" id="SignalP"/>
    </source>
</evidence>
<keyword evidence="1" id="KW-0732">Signal</keyword>
<dbReference type="EMBL" id="KE145372">
    <property type="protein sequence ID" value="EPE25039.1"/>
    <property type="molecule type" value="Genomic_DNA"/>
</dbReference>
<dbReference type="AlphaFoldDB" id="S3CIE9"/>
<evidence type="ECO:0000313" key="3">
    <source>
        <dbReference type="Proteomes" id="UP000016922"/>
    </source>
</evidence>
<feature type="signal peptide" evidence="1">
    <location>
        <begin position="1"/>
        <end position="29"/>
    </location>
</feature>
<keyword evidence="3" id="KW-1185">Reference proteome</keyword>
<accession>S3CIE9</accession>
<feature type="chain" id="PRO_5004518630" evidence="1">
    <location>
        <begin position="30"/>
        <end position="247"/>
    </location>
</feature>
<proteinExistence type="predicted"/>
<organism evidence="2 3">
    <name type="scientific">Glarea lozoyensis (strain ATCC 20868 / MF5171)</name>
    <dbReference type="NCBI Taxonomy" id="1116229"/>
    <lineage>
        <taxon>Eukaryota</taxon>
        <taxon>Fungi</taxon>
        <taxon>Dikarya</taxon>
        <taxon>Ascomycota</taxon>
        <taxon>Pezizomycotina</taxon>
        <taxon>Leotiomycetes</taxon>
        <taxon>Helotiales</taxon>
        <taxon>Helotiaceae</taxon>
        <taxon>Glarea</taxon>
    </lineage>
</organism>